<comment type="similarity">
    <text evidence="1">Belongs to the carbon-nitrogen hydrolase superfamily. NIT1/NIT2 family.</text>
</comment>
<name>A0A8J6M311_9ALTE</name>
<dbReference type="InterPro" id="IPR003010">
    <property type="entry name" value="C-N_Hydrolase"/>
</dbReference>
<dbReference type="InterPro" id="IPR000182">
    <property type="entry name" value="GNAT_dom"/>
</dbReference>
<organism evidence="4 5">
    <name type="scientific">Neptunicella marina</name>
    <dbReference type="NCBI Taxonomy" id="2125989"/>
    <lineage>
        <taxon>Bacteria</taxon>
        <taxon>Pseudomonadati</taxon>
        <taxon>Pseudomonadota</taxon>
        <taxon>Gammaproteobacteria</taxon>
        <taxon>Alteromonadales</taxon>
        <taxon>Alteromonadaceae</taxon>
        <taxon>Neptunicella</taxon>
    </lineage>
</organism>
<reference evidence="4" key="1">
    <citation type="journal article" date="2018" name="Int. J. Syst. Evol. Microbiol.">
        <title>Neptunicella marina gen. nov., sp. nov., isolated from surface seawater.</title>
        <authorList>
            <person name="Liu X."/>
            <person name="Lai Q."/>
            <person name="Du Y."/>
            <person name="Zhang X."/>
            <person name="Liu Z."/>
            <person name="Sun F."/>
            <person name="Shao Z."/>
        </authorList>
    </citation>
    <scope>NUCLEOTIDE SEQUENCE</scope>
    <source>
        <strain evidence="4">S27-2</strain>
    </source>
</reference>
<comment type="caution">
    <text evidence="4">The sequence shown here is derived from an EMBL/GenBank/DDBJ whole genome shotgun (WGS) entry which is preliminary data.</text>
</comment>
<dbReference type="CDD" id="cd07574">
    <property type="entry name" value="nitrilase_Rim1_like"/>
    <property type="match status" value="1"/>
</dbReference>
<dbReference type="GO" id="GO:0016747">
    <property type="term" value="F:acyltransferase activity, transferring groups other than amino-acyl groups"/>
    <property type="evidence" value="ECO:0007669"/>
    <property type="project" value="InterPro"/>
</dbReference>
<sequence length="507" mass="57961">MPLEKARIEICNLSMVQYPQIKQLMDECYQDLGGAWPDHTMSYLIDEFPEGQIGILDDGELVGIALSVQVDYTRFSNPHTYDDIVDSNDNVNNDPDGDALYGLDVVIKPTHRGLRLGRRLYDARKELCRQYNLRAILAGGRIPKYHNYKSQMSPMEYIEQVDNKSIYDPILSFQLSNDFQVKRLLKKYLPEDEQSVGYATLLEWNNILYEASDLVLTSPKSVVRVGAVQWLMREVNSVQELLDQIEFFVDTVSDYKSDFIVFPEFFNAPLMGLRKASSQTEAIRNLAEYTEVFRERMSQMAIEYNANIITGSMPLAEDGNIYNVSYLCHRSGKVDEQRKIHITPHEQNDWVIQGGDKVRVFETDAGRVGILICYDVEFPELSRILAEQGVEILFVPFWTDTKNSYLRVRLCAQARAIENECYVVIAGSVGNLPKVESLDVQYSQSAVLTPSDFPFPHDAILSEATPNTEMLLFSDLDMAKLKILHSEGTVRNLIDRRHDLYKVSLLK</sequence>
<dbReference type="PROSITE" id="PS50263">
    <property type="entry name" value="CN_HYDROLASE"/>
    <property type="match status" value="1"/>
</dbReference>
<dbReference type="InterPro" id="IPR016181">
    <property type="entry name" value="Acyl_CoA_acyltransferase"/>
</dbReference>
<keyword evidence="4" id="KW-0378">Hydrolase</keyword>
<dbReference type="PANTHER" id="PTHR23088">
    <property type="entry name" value="NITRILASE-RELATED"/>
    <property type="match status" value="1"/>
</dbReference>
<dbReference type="PROSITE" id="PS51186">
    <property type="entry name" value="GNAT"/>
    <property type="match status" value="1"/>
</dbReference>
<dbReference type="PANTHER" id="PTHR23088:SF50">
    <property type="entry name" value="HYDROLASE YHCX"/>
    <property type="match status" value="1"/>
</dbReference>
<dbReference type="Pfam" id="PF00795">
    <property type="entry name" value="CN_hydrolase"/>
    <property type="match status" value="1"/>
</dbReference>
<gene>
    <name evidence="4" type="ORF">H8B19_14040</name>
</gene>
<dbReference type="EMBL" id="JACNEP010000012">
    <property type="protein sequence ID" value="MBC3767003.1"/>
    <property type="molecule type" value="Genomic_DNA"/>
</dbReference>
<feature type="domain" description="N-acetyltransferase" evidence="3">
    <location>
        <begin position="8"/>
        <end position="203"/>
    </location>
</feature>
<dbReference type="SUPFAM" id="SSF55729">
    <property type="entry name" value="Acyl-CoA N-acyltransferases (Nat)"/>
    <property type="match status" value="1"/>
</dbReference>
<dbReference type="AlphaFoldDB" id="A0A8J6M311"/>
<dbReference type="RefSeq" id="WP_186507515.1">
    <property type="nucleotide sequence ID" value="NZ_JACNEP010000012.1"/>
</dbReference>
<proteinExistence type="inferred from homology"/>
<protein>
    <submittedName>
        <fullName evidence="4">Bifunctional GNAT family N-acetyltransferase/carbon-nitrogen hydrolase family protein</fullName>
    </submittedName>
</protein>
<evidence type="ECO:0000259" key="2">
    <source>
        <dbReference type="PROSITE" id="PS50263"/>
    </source>
</evidence>
<keyword evidence="5" id="KW-1185">Reference proteome</keyword>
<dbReference type="Pfam" id="PF00583">
    <property type="entry name" value="Acetyltransf_1"/>
    <property type="match status" value="1"/>
</dbReference>
<dbReference type="CDD" id="cd04301">
    <property type="entry name" value="NAT_SF"/>
    <property type="match status" value="1"/>
</dbReference>
<dbReference type="Gene3D" id="3.60.110.10">
    <property type="entry name" value="Carbon-nitrogen hydrolase"/>
    <property type="match status" value="1"/>
</dbReference>
<evidence type="ECO:0000259" key="3">
    <source>
        <dbReference type="PROSITE" id="PS51186"/>
    </source>
</evidence>
<dbReference type="GO" id="GO:0016787">
    <property type="term" value="F:hydrolase activity"/>
    <property type="evidence" value="ECO:0007669"/>
    <property type="project" value="UniProtKB-KW"/>
</dbReference>
<dbReference type="SUPFAM" id="SSF56317">
    <property type="entry name" value="Carbon-nitrogen hydrolase"/>
    <property type="match status" value="1"/>
</dbReference>
<dbReference type="Proteomes" id="UP000601768">
    <property type="component" value="Unassembled WGS sequence"/>
</dbReference>
<dbReference type="PROSITE" id="PS01227">
    <property type="entry name" value="UPF0012"/>
    <property type="match status" value="1"/>
</dbReference>
<reference evidence="4" key="2">
    <citation type="submission" date="2020-08" db="EMBL/GenBank/DDBJ databases">
        <authorList>
            <person name="Lai Q."/>
        </authorList>
    </citation>
    <scope>NUCLEOTIDE SEQUENCE</scope>
    <source>
        <strain evidence="4">S27-2</strain>
    </source>
</reference>
<evidence type="ECO:0000313" key="5">
    <source>
        <dbReference type="Proteomes" id="UP000601768"/>
    </source>
</evidence>
<dbReference type="InterPro" id="IPR001110">
    <property type="entry name" value="UPF0012_CS"/>
</dbReference>
<evidence type="ECO:0000313" key="4">
    <source>
        <dbReference type="EMBL" id="MBC3767003.1"/>
    </source>
</evidence>
<dbReference type="Gene3D" id="3.40.630.30">
    <property type="match status" value="1"/>
</dbReference>
<accession>A0A8J6M311</accession>
<evidence type="ECO:0000256" key="1">
    <source>
        <dbReference type="ARBA" id="ARBA00010613"/>
    </source>
</evidence>
<feature type="domain" description="CN hydrolase" evidence="2">
    <location>
        <begin position="223"/>
        <end position="478"/>
    </location>
</feature>
<dbReference type="InterPro" id="IPR036526">
    <property type="entry name" value="C-N_Hydrolase_sf"/>
</dbReference>